<protein>
    <recommendedName>
        <fullName evidence="1">Protein kinase domain-containing protein</fullName>
    </recommendedName>
</protein>
<dbReference type="AlphaFoldDB" id="A0A397H4M7"/>
<organism evidence="2 3">
    <name type="scientific">Diversispora epigaea</name>
    <dbReference type="NCBI Taxonomy" id="1348612"/>
    <lineage>
        <taxon>Eukaryota</taxon>
        <taxon>Fungi</taxon>
        <taxon>Fungi incertae sedis</taxon>
        <taxon>Mucoromycota</taxon>
        <taxon>Glomeromycotina</taxon>
        <taxon>Glomeromycetes</taxon>
        <taxon>Diversisporales</taxon>
        <taxon>Diversisporaceae</taxon>
        <taxon>Diversispora</taxon>
    </lineage>
</organism>
<evidence type="ECO:0000259" key="1">
    <source>
        <dbReference type="PROSITE" id="PS50011"/>
    </source>
</evidence>
<dbReference type="GO" id="GO:0004672">
    <property type="term" value="F:protein kinase activity"/>
    <property type="evidence" value="ECO:0007669"/>
    <property type="project" value="InterPro"/>
</dbReference>
<reference evidence="2 3" key="1">
    <citation type="submission" date="2018-08" db="EMBL/GenBank/DDBJ databases">
        <title>Genome and evolution of the arbuscular mycorrhizal fungus Diversispora epigaea (formerly Glomus versiforme) and its bacterial endosymbionts.</title>
        <authorList>
            <person name="Sun X."/>
            <person name="Fei Z."/>
            <person name="Harrison M."/>
        </authorList>
    </citation>
    <scope>NUCLEOTIDE SEQUENCE [LARGE SCALE GENOMIC DNA]</scope>
    <source>
        <strain evidence="2 3">IT104</strain>
    </source>
</reference>
<dbReference type="Gene3D" id="1.10.510.10">
    <property type="entry name" value="Transferase(Phosphotransferase) domain 1"/>
    <property type="match status" value="1"/>
</dbReference>
<dbReference type="SUPFAM" id="SSF56112">
    <property type="entry name" value="Protein kinase-like (PK-like)"/>
    <property type="match status" value="1"/>
</dbReference>
<dbReference type="Proteomes" id="UP000266861">
    <property type="component" value="Unassembled WGS sequence"/>
</dbReference>
<dbReference type="InterPro" id="IPR011009">
    <property type="entry name" value="Kinase-like_dom_sf"/>
</dbReference>
<evidence type="ECO:0000313" key="2">
    <source>
        <dbReference type="EMBL" id="RHZ56614.1"/>
    </source>
</evidence>
<comment type="caution">
    <text evidence="2">The sequence shown here is derived from an EMBL/GenBank/DDBJ whole genome shotgun (WGS) entry which is preliminary data.</text>
</comment>
<gene>
    <name evidence="2" type="ORF">Glove_399g15</name>
</gene>
<dbReference type="InterPro" id="IPR000719">
    <property type="entry name" value="Prot_kinase_dom"/>
</dbReference>
<evidence type="ECO:0000313" key="3">
    <source>
        <dbReference type="Proteomes" id="UP000266861"/>
    </source>
</evidence>
<dbReference type="GO" id="GO:0005524">
    <property type="term" value="F:ATP binding"/>
    <property type="evidence" value="ECO:0007669"/>
    <property type="project" value="InterPro"/>
</dbReference>
<sequence length="172" mass="19881">MSQERLNWNAKLIVAKQIVNVRTFLHSNNFIHGKLNIKFNVFGLTKIIPESLRVLTNILRPNQYIDSQYLEIFNAIGKNKSSDIFNLEIILWEISSCKLPFKMKSLSNFDSLNNIVKGKREMVYTELLLNTTKYIQKPSVTAGVFANPVYHFKILSHFSLDTNSEILDIMNL</sequence>
<dbReference type="OrthoDB" id="10261027at2759"/>
<proteinExistence type="predicted"/>
<feature type="domain" description="Protein kinase" evidence="1">
    <location>
        <begin position="1"/>
        <end position="172"/>
    </location>
</feature>
<dbReference type="PROSITE" id="PS50011">
    <property type="entry name" value="PROTEIN_KINASE_DOM"/>
    <property type="match status" value="1"/>
</dbReference>
<name>A0A397H4M7_9GLOM</name>
<keyword evidence="3" id="KW-1185">Reference proteome</keyword>
<accession>A0A397H4M7</accession>
<dbReference type="EMBL" id="PQFF01000356">
    <property type="protein sequence ID" value="RHZ56614.1"/>
    <property type="molecule type" value="Genomic_DNA"/>
</dbReference>